<dbReference type="GO" id="GO:0016887">
    <property type="term" value="F:ATP hydrolysis activity"/>
    <property type="evidence" value="ECO:0007669"/>
    <property type="project" value="TreeGrafter"/>
</dbReference>
<protein>
    <submittedName>
        <fullName evidence="1">DEBR0S2_15214g1_1</fullName>
    </submittedName>
</protein>
<dbReference type="PANTHER" id="PTHR31285">
    <property type="entry name" value="NICOTINAMIDE MONONUCLEOTIDE ADENYLYLTRANSFERASE"/>
    <property type="match status" value="1"/>
</dbReference>
<dbReference type="GO" id="GO:0000309">
    <property type="term" value="F:nicotinamide-nucleotide adenylyltransferase activity"/>
    <property type="evidence" value="ECO:0007669"/>
    <property type="project" value="TreeGrafter"/>
</dbReference>
<evidence type="ECO:0000313" key="2">
    <source>
        <dbReference type="Proteomes" id="UP000478008"/>
    </source>
</evidence>
<dbReference type="EMBL" id="CABFWN010000002">
    <property type="protein sequence ID" value="VUG17740.1"/>
    <property type="molecule type" value="Genomic_DNA"/>
</dbReference>
<gene>
    <name evidence="1" type="ORF">DEBR0S2_15214G</name>
</gene>
<organism evidence="1 2">
    <name type="scientific">Dekkera bruxellensis</name>
    <name type="common">Brettanomyces custersii</name>
    <dbReference type="NCBI Taxonomy" id="5007"/>
    <lineage>
        <taxon>Eukaryota</taxon>
        <taxon>Fungi</taxon>
        <taxon>Dikarya</taxon>
        <taxon>Ascomycota</taxon>
        <taxon>Saccharomycotina</taxon>
        <taxon>Pichiomycetes</taxon>
        <taxon>Pichiales</taxon>
        <taxon>Pichiaceae</taxon>
        <taxon>Brettanomyces</taxon>
    </lineage>
</organism>
<dbReference type="PANTHER" id="PTHR31285:SF0">
    <property type="entry name" value="NICOTINAMIDE MONONUCLEOTIDE ADENYLYLTRANSFERASE"/>
    <property type="match status" value="1"/>
</dbReference>
<sequence length="271" mass="30579">MAFSSLSILKTFVTSGSAFKIVYTTSNGPIISNITKRVLVLDSSFNPPHFGHAALVKKSILYHFPDQSDVSVSTINTKSVLLLLSLKNADKKTADLGNYSLRLDMIQLLASHISEDYGIACSIGLTTKSLFTEKISAINQEINKPQVKFTFLLGFDTLVRLFDPKYYPNQSISSALKPLFANSSFFILSRNDEKYPQEEQEKYIEKIERGEFKNDIPSEWTRHLFLVRGDGTSLNISSSEIRAMINGGQEKWKKYTYADIIGYITDHNMYV</sequence>
<name>A0A7D9GZE1_DEKBR</name>
<dbReference type="AlphaFoldDB" id="A0A7D9GZE1"/>
<dbReference type="SUPFAM" id="SSF52374">
    <property type="entry name" value="Nucleotidylyl transferase"/>
    <property type="match status" value="1"/>
</dbReference>
<dbReference type="GO" id="GO:0005634">
    <property type="term" value="C:nucleus"/>
    <property type="evidence" value="ECO:0007669"/>
    <property type="project" value="TreeGrafter"/>
</dbReference>
<dbReference type="Gene3D" id="3.40.50.620">
    <property type="entry name" value="HUPs"/>
    <property type="match status" value="1"/>
</dbReference>
<evidence type="ECO:0000313" key="1">
    <source>
        <dbReference type="EMBL" id="VUG17740.1"/>
    </source>
</evidence>
<reference evidence="1 2" key="1">
    <citation type="submission" date="2019-07" db="EMBL/GenBank/DDBJ databases">
        <authorList>
            <person name="Friedrich A."/>
            <person name="Schacherer J."/>
        </authorList>
    </citation>
    <scope>NUCLEOTIDE SEQUENCE [LARGE SCALE GENOMIC DNA]</scope>
</reference>
<dbReference type="Proteomes" id="UP000478008">
    <property type="component" value="Unassembled WGS sequence"/>
</dbReference>
<accession>A0A7D9GZE1</accession>
<dbReference type="GO" id="GO:0005737">
    <property type="term" value="C:cytoplasm"/>
    <property type="evidence" value="ECO:0007669"/>
    <property type="project" value="TreeGrafter"/>
</dbReference>
<keyword evidence="2" id="KW-1185">Reference proteome</keyword>
<proteinExistence type="predicted"/>
<dbReference type="InterPro" id="IPR014729">
    <property type="entry name" value="Rossmann-like_a/b/a_fold"/>
</dbReference>